<evidence type="ECO:0000313" key="3">
    <source>
        <dbReference type="Proteomes" id="UP001165561"/>
    </source>
</evidence>
<dbReference type="InterPro" id="IPR025109">
    <property type="entry name" value="DUF4031"/>
</dbReference>
<accession>A0ABT5TVK7</accession>
<organism evidence="2 3">
    <name type="scientific">Georgenia halotolerans</name>
    <dbReference type="NCBI Taxonomy" id="3028317"/>
    <lineage>
        <taxon>Bacteria</taxon>
        <taxon>Bacillati</taxon>
        <taxon>Actinomycetota</taxon>
        <taxon>Actinomycetes</taxon>
        <taxon>Micrococcales</taxon>
        <taxon>Bogoriellaceae</taxon>
        <taxon>Georgenia</taxon>
    </lineage>
</organism>
<dbReference type="PANTHER" id="PTHR21174:SF0">
    <property type="entry name" value="HD PHOSPHOHYDROLASE FAMILY PROTEIN-RELATED"/>
    <property type="match status" value="1"/>
</dbReference>
<protein>
    <submittedName>
        <fullName evidence="2">DUF4031 domain-containing protein</fullName>
    </submittedName>
</protein>
<proteinExistence type="predicted"/>
<feature type="domain" description="DUF4031" evidence="1">
    <location>
        <begin position="3"/>
        <end position="76"/>
    </location>
</feature>
<dbReference type="InterPro" id="IPR009218">
    <property type="entry name" value="HD_phosphohydro"/>
</dbReference>
<evidence type="ECO:0000259" key="1">
    <source>
        <dbReference type="Pfam" id="PF13223"/>
    </source>
</evidence>
<reference evidence="2" key="1">
    <citation type="submission" date="2023-02" db="EMBL/GenBank/DDBJ databases">
        <title>Georgenia sp.10Sc9-8, isolated from a soil sample collected from the Taklamakan desert.</title>
        <authorList>
            <person name="Liu S."/>
        </authorList>
    </citation>
    <scope>NUCLEOTIDE SEQUENCE</scope>
    <source>
        <strain evidence="2">10Sc9-8</strain>
    </source>
</reference>
<dbReference type="PANTHER" id="PTHR21174">
    <property type="match status" value="1"/>
</dbReference>
<evidence type="ECO:0000313" key="2">
    <source>
        <dbReference type="EMBL" id="MDD9205992.1"/>
    </source>
</evidence>
<name>A0ABT5TVK7_9MICO</name>
<keyword evidence="3" id="KW-1185">Reference proteome</keyword>
<gene>
    <name evidence="2" type="ORF">PU560_05840</name>
</gene>
<dbReference type="SUPFAM" id="SSF109604">
    <property type="entry name" value="HD-domain/PDEase-like"/>
    <property type="match status" value="1"/>
</dbReference>
<dbReference type="Proteomes" id="UP001165561">
    <property type="component" value="Unassembled WGS sequence"/>
</dbReference>
<sequence length="305" mass="33338">MAILIDTPRWPAHGTTWAHVVSDVSLEELHTFARRTGLPSRSFDLDHYDVPAHRHAELVTAGASPVSGRDLIRRLAGSGLRVRSVDRPAARERRRQATLKQRWTATAGPAPGAAGVGAELLRRWTEPHRHYHATAHLLEVLERLDELSAAGEPVSRRAELAAWFHDAVHEGTAGEDERRSADLVTDLGPAAGLGPRTVAEVRRLVLLTAGHAPDPGDRDGAALCDADLAVLAAPPERYRAYTAAVRREYAHLDAPTFARGRAQVLRSLLAGRMFTTGHAHARWEPAARQNVRAELERLEDAGQRG</sequence>
<dbReference type="EMBL" id="JARACI010000739">
    <property type="protein sequence ID" value="MDD9205992.1"/>
    <property type="molecule type" value="Genomic_DNA"/>
</dbReference>
<comment type="caution">
    <text evidence="2">The sequence shown here is derived from an EMBL/GenBank/DDBJ whole genome shotgun (WGS) entry which is preliminary data.</text>
</comment>
<dbReference type="Pfam" id="PF13223">
    <property type="entry name" value="DUF4031"/>
    <property type="match status" value="1"/>
</dbReference>
<dbReference type="Gene3D" id="1.10.3210.10">
    <property type="entry name" value="Hypothetical protein af1432"/>
    <property type="match status" value="1"/>
</dbReference>